<dbReference type="InterPro" id="IPR047700">
    <property type="entry name" value="NrtS-like"/>
</dbReference>
<keyword evidence="1" id="KW-0812">Transmembrane</keyword>
<protein>
    <submittedName>
        <fullName evidence="2">Uncharacterized protein</fullName>
    </submittedName>
</protein>
<accession>A0A483DWU3</accession>
<feature type="transmembrane region" description="Helical" evidence="1">
    <location>
        <begin position="56"/>
        <end position="78"/>
    </location>
</feature>
<evidence type="ECO:0000313" key="3">
    <source>
        <dbReference type="Proteomes" id="UP000295404"/>
    </source>
</evidence>
<sequence>MEDFLKGTEWKAWIEAFRLFFNGEALRFCIPVVLVVGLLLSAINQGDVIASGAATTFTWFKVGMNFVIPFCVSSYGYLRACRSKTPITY</sequence>
<proteinExistence type="predicted"/>
<reference evidence="2 3" key="1">
    <citation type="submission" date="2019-03" db="EMBL/GenBank/DDBJ databases">
        <title>Subsurface microbial communities from deep shales in Ohio and West Virginia, USA.</title>
        <authorList>
            <person name="Wrighton K."/>
        </authorList>
    </citation>
    <scope>NUCLEOTIDE SEQUENCE [LARGE SCALE GENOMIC DNA]</scope>
    <source>
        <strain evidence="2 3">WG1_MB</strain>
    </source>
</reference>
<keyword evidence="1" id="KW-0472">Membrane</keyword>
<comment type="caution">
    <text evidence="2">The sequence shown here is derived from an EMBL/GenBank/DDBJ whole genome shotgun (WGS) entry which is preliminary data.</text>
</comment>
<dbReference type="EMBL" id="SMMS01000001">
    <property type="protein sequence ID" value="TCL11612.1"/>
    <property type="molecule type" value="Genomic_DNA"/>
</dbReference>
<feature type="transmembrane region" description="Helical" evidence="1">
    <location>
        <begin position="25"/>
        <end position="44"/>
    </location>
</feature>
<gene>
    <name evidence="2" type="ORF">C7960_0780</name>
</gene>
<evidence type="ECO:0000256" key="1">
    <source>
        <dbReference type="SAM" id="Phobius"/>
    </source>
</evidence>
<organism evidence="2 3">
    <name type="scientific">Methanohalophilus euhalobius</name>
    <dbReference type="NCBI Taxonomy" id="51203"/>
    <lineage>
        <taxon>Archaea</taxon>
        <taxon>Methanobacteriati</taxon>
        <taxon>Methanobacteriota</taxon>
        <taxon>Stenosarchaea group</taxon>
        <taxon>Methanomicrobia</taxon>
        <taxon>Methanosarcinales</taxon>
        <taxon>Methanosarcinaceae</taxon>
        <taxon>Methanohalophilus</taxon>
    </lineage>
</organism>
<dbReference type="Proteomes" id="UP000295404">
    <property type="component" value="Unassembled WGS sequence"/>
</dbReference>
<dbReference type="AlphaFoldDB" id="A0A483DWU3"/>
<name>A0A483DWU3_9EURY</name>
<dbReference type="NCBIfam" id="NF038050">
    <property type="entry name" value="NrtS"/>
    <property type="match status" value="1"/>
</dbReference>
<evidence type="ECO:0000313" key="2">
    <source>
        <dbReference type="EMBL" id="TCL11612.1"/>
    </source>
</evidence>
<keyword evidence="1" id="KW-1133">Transmembrane helix</keyword>